<dbReference type="Proteomes" id="UP000617634">
    <property type="component" value="Unassembled WGS sequence"/>
</dbReference>
<reference evidence="7" key="1">
    <citation type="submission" date="2020-11" db="EMBL/GenBank/DDBJ databases">
        <title>Novosphingobium aureum sp. nov., a marine bacterium isolated from sediment of a salt flat.</title>
        <authorList>
            <person name="Yoo Y."/>
            <person name="Kim J.-J."/>
        </authorList>
    </citation>
    <scope>NUCLEOTIDE SEQUENCE</scope>
    <source>
        <strain evidence="7">YJ-S2-02</strain>
    </source>
</reference>
<proteinExistence type="predicted"/>
<dbReference type="GO" id="GO:0008235">
    <property type="term" value="F:metalloexopeptidase activity"/>
    <property type="evidence" value="ECO:0007669"/>
    <property type="project" value="TreeGrafter"/>
</dbReference>
<evidence type="ECO:0000313" key="7">
    <source>
        <dbReference type="EMBL" id="MBH0112482.1"/>
    </source>
</evidence>
<evidence type="ECO:0000256" key="4">
    <source>
        <dbReference type="ARBA" id="ARBA00022833"/>
    </source>
</evidence>
<dbReference type="RefSeq" id="WP_197161962.1">
    <property type="nucleotide sequence ID" value="NZ_JADZGI010000001.1"/>
</dbReference>
<organism evidence="7 8">
    <name type="scientific">Novosphingobium aureum</name>
    <dbReference type="NCBI Taxonomy" id="2792964"/>
    <lineage>
        <taxon>Bacteria</taxon>
        <taxon>Pseudomonadati</taxon>
        <taxon>Pseudomonadota</taxon>
        <taxon>Alphaproteobacteria</taxon>
        <taxon>Sphingomonadales</taxon>
        <taxon>Sphingomonadaceae</taxon>
        <taxon>Novosphingobium</taxon>
    </lineage>
</organism>
<dbReference type="InterPro" id="IPR051929">
    <property type="entry name" value="VirAsm_ModProt"/>
</dbReference>
<dbReference type="Pfam" id="PF14464">
    <property type="entry name" value="Prok-JAB"/>
    <property type="match status" value="1"/>
</dbReference>
<dbReference type="InterPro" id="IPR028090">
    <property type="entry name" value="JAB_dom_prok"/>
</dbReference>
<evidence type="ECO:0000256" key="3">
    <source>
        <dbReference type="ARBA" id="ARBA00022801"/>
    </source>
</evidence>
<evidence type="ECO:0000256" key="1">
    <source>
        <dbReference type="ARBA" id="ARBA00022670"/>
    </source>
</evidence>
<keyword evidence="2" id="KW-0479">Metal-binding</keyword>
<keyword evidence="4" id="KW-0862">Zinc</keyword>
<comment type="caution">
    <text evidence="7">The sequence shown here is derived from an EMBL/GenBank/DDBJ whole genome shotgun (WGS) entry which is preliminary data.</text>
</comment>
<evidence type="ECO:0000256" key="2">
    <source>
        <dbReference type="ARBA" id="ARBA00022723"/>
    </source>
</evidence>
<sequence>MEVEVTRAVLDSLREEARKAHPEECCGLLLGGREGLIDRFRAAANLAKVPERFFEIDPAVLLAAHREAREGGVQVQGYYHSHPQGLARPSTTDQEHSTGDLRIWAIIARDDVAFWRDRGNGFDEVACRVV</sequence>
<dbReference type="CDD" id="cd08070">
    <property type="entry name" value="MPN_like"/>
    <property type="match status" value="1"/>
</dbReference>
<dbReference type="EMBL" id="JADZGI010000001">
    <property type="protein sequence ID" value="MBH0112482.1"/>
    <property type="molecule type" value="Genomic_DNA"/>
</dbReference>
<gene>
    <name evidence="7" type="ORF">I5E68_05885</name>
</gene>
<name>A0A931HAM9_9SPHN</name>
<protein>
    <submittedName>
        <fullName evidence="7">M67 family metallopeptidase</fullName>
    </submittedName>
</protein>
<dbReference type="GO" id="GO:0008270">
    <property type="term" value="F:zinc ion binding"/>
    <property type="evidence" value="ECO:0007669"/>
    <property type="project" value="TreeGrafter"/>
</dbReference>
<evidence type="ECO:0000313" key="8">
    <source>
        <dbReference type="Proteomes" id="UP000617634"/>
    </source>
</evidence>
<dbReference type="PANTHER" id="PTHR34858:SF1">
    <property type="entry name" value="CYSO-CYSTEINE PEPTIDASE"/>
    <property type="match status" value="1"/>
</dbReference>
<dbReference type="SUPFAM" id="SSF102712">
    <property type="entry name" value="JAB1/MPN domain"/>
    <property type="match status" value="1"/>
</dbReference>
<dbReference type="Gene3D" id="3.40.140.10">
    <property type="entry name" value="Cytidine Deaminase, domain 2"/>
    <property type="match status" value="1"/>
</dbReference>
<dbReference type="InterPro" id="IPR000555">
    <property type="entry name" value="JAMM/MPN+_dom"/>
</dbReference>
<dbReference type="AlphaFoldDB" id="A0A931HAM9"/>
<evidence type="ECO:0000259" key="6">
    <source>
        <dbReference type="SMART" id="SM00232"/>
    </source>
</evidence>
<keyword evidence="8" id="KW-1185">Reference proteome</keyword>
<evidence type="ECO:0000256" key="5">
    <source>
        <dbReference type="ARBA" id="ARBA00023049"/>
    </source>
</evidence>
<accession>A0A931HAM9</accession>
<dbReference type="PANTHER" id="PTHR34858">
    <property type="entry name" value="CYSO-CYSTEINE PEPTIDASE"/>
    <property type="match status" value="1"/>
</dbReference>
<dbReference type="GO" id="GO:0006508">
    <property type="term" value="P:proteolysis"/>
    <property type="evidence" value="ECO:0007669"/>
    <property type="project" value="UniProtKB-KW"/>
</dbReference>
<keyword evidence="3" id="KW-0378">Hydrolase</keyword>
<keyword evidence="5" id="KW-0482">Metalloprotease</keyword>
<dbReference type="SMART" id="SM00232">
    <property type="entry name" value="JAB_MPN"/>
    <property type="match status" value="1"/>
</dbReference>
<feature type="domain" description="JAB1/MPN/MOV34 metalloenzyme" evidence="6">
    <location>
        <begin position="2"/>
        <end position="127"/>
    </location>
</feature>
<keyword evidence="1" id="KW-0645">Protease</keyword>